<dbReference type="Proteomes" id="UP001217417">
    <property type="component" value="Unassembled WGS sequence"/>
</dbReference>
<feature type="compositionally biased region" description="Polar residues" evidence="1">
    <location>
        <begin position="116"/>
        <end position="126"/>
    </location>
</feature>
<evidence type="ECO:0000256" key="1">
    <source>
        <dbReference type="SAM" id="MobiDB-lite"/>
    </source>
</evidence>
<dbReference type="AlphaFoldDB" id="A0AAD7VTX5"/>
<feature type="compositionally biased region" description="Polar residues" evidence="1">
    <location>
        <begin position="462"/>
        <end position="481"/>
    </location>
</feature>
<organism evidence="2 3">
    <name type="scientific">Lipomyces tetrasporus</name>
    <dbReference type="NCBI Taxonomy" id="54092"/>
    <lineage>
        <taxon>Eukaryota</taxon>
        <taxon>Fungi</taxon>
        <taxon>Dikarya</taxon>
        <taxon>Ascomycota</taxon>
        <taxon>Saccharomycotina</taxon>
        <taxon>Lipomycetes</taxon>
        <taxon>Lipomycetales</taxon>
        <taxon>Lipomycetaceae</taxon>
        <taxon>Lipomyces</taxon>
    </lineage>
</organism>
<feature type="compositionally biased region" description="Polar residues" evidence="1">
    <location>
        <begin position="178"/>
        <end position="199"/>
    </location>
</feature>
<accession>A0AAD7VTX5</accession>
<evidence type="ECO:0000313" key="3">
    <source>
        <dbReference type="Proteomes" id="UP001217417"/>
    </source>
</evidence>
<gene>
    <name evidence="2" type="ORF">POJ06DRAFT_108542</name>
</gene>
<reference evidence="2" key="1">
    <citation type="submission" date="2023-03" db="EMBL/GenBank/DDBJ databases">
        <title>Near-Complete genome sequence of Lipomyces tetrasporous NRRL Y-64009, an oleaginous yeast capable of growing on lignocellulosic hydrolysates.</title>
        <authorList>
            <consortium name="Lawrence Berkeley National Laboratory"/>
            <person name="Jagtap S.S."/>
            <person name="Liu J.-J."/>
            <person name="Walukiewicz H.E."/>
            <person name="Pangilinan J."/>
            <person name="Lipzen A."/>
            <person name="Ahrendt S."/>
            <person name="Koriabine M."/>
            <person name="Cobaugh K."/>
            <person name="Salamov A."/>
            <person name="Yoshinaga Y."/>
            <person name="Ng V."/>
            <person name="Daum C."/>
            <person name="Grigoriev I.V."/>
            <person name="Slininger P.J."/>
            <person name="Dien B.S."/>
            <person name="Jin Y.-S."/>
            <person name="Rao C.V."/>
        </authorList>
    </citation>
    <scope>NUCLEOTIDE SEQUENCE</scope>
    <source>
        <strain evidence="2">NRRL Y-64009</strain>
    </source>
</reference>
<feature type="compositionally biased region" description="Polar residues" evidence="1">
    <location>
        <begin position="89"/>
        <end position="103"/>
    </location>
</feature>
<feature type="region of interest" description="Disordered" evidence="1">
    <location>
        <begin position="1"/>
        <end position="24"/>
    </location>
</feature>
<feature type="region of interest" description="Disordered" evidence="1">
    <location>
        <begin position="274"/>
        <end position="318"/>
    </location>
</feature>
<dbReference type="GeneID" id="80879186"/>
<dbReference type="RefSeq" id="XP_056044065.1">
    <property type="nucleotide sequence ID" value="XM_056184020.1"/>
</dbReference>
<feature type="compositionally biased region" description="Polar residues" evidence="1">
    <location>
        <begin position="542"/>
        <end position="553"/>
    </location>
</feature>
<feature type="compositionally biased region" description="Basic and acidic residues" evidence="1">
    <location>
        <begin position="484"/>
        <end position="493"/>
    </location>
</feature>
<feature type="compositionally biased region" description="Basic and acidic residues" evidence="1">
    <location>
        <begin position="423"/>
        <end position="441"/>
    </location>
</feature>
<protein>
    <submittedName>
        <fullName evidence="2">Uncharacterized protein</fullName>
    </submittedName>
</protein>
<sequence>MNHGRSVGIMDTQKDTPTTGLSRRYTERMLAKAKKRLKDVDTRLSLARSASLAKSQSSLRNISNPIAQQASGSGTKAIPTAKGMPEILEQQQQQSTTAKTGIGTQVVEGDVRESSESGQAPTTSYRSHVRQDSLDNSGTESRYGHADLLRQIEDQLMTDIPLDLGMPPSSSSRDSYSIGWNGSDQQTETQSMRRSTSEPVSINALTQFPARSGHQALPAIDDVEDGSATPTASHIYPIAHEERRSSTLTADMVNLLKEARKFRGLVTEMKEGLEQGARHARMSSQSGSLPGRPADETRQVVSGRSEQRGSATSTLTSDDNLRMSQFSLGSIVTDRSSFRPSRAHSVVLAYGGQQPSSVYIAPLQAQQIATDIEEGHANRPDLLLEAETASASEQGHVQTVSEQRYPELGIRIHSSSRGQVAEMRQDPHGENLPDLEVEKHRQVPNFARRPLSKPRGPREFSGASSVDLSKHSLSGSPQVNVSERVVENMRPETEPSAPRSMQKNNSCSSGQESSYSYATAHEYTDVPPELPRKNPVRPVATAAQSGSNWSSTRARQEQNRAQPEPARRRRPRRSNSAADIRQPRYCNKNGSEEKASRPYRERVVSTPVYDKPRSHQSLPSWFFDDETFNFSWDQPPGSEFDDIIKLGMEHKRILEKFIETLGKLSIEVSFDEKKKAEGRRRMDNALLALEGWI</sequence>
<feature type="compositionally biased region" description="Polar residues" evidence="1">
    <location>
        <begin position="299"/>
        <end position="318"/>
    </location>
</feature>
<evidence type="ECO:0000313" key="2">
    <source>
        <dbReference type="EMBL" id="KAJ8100615.1"/>
    </source>
</evidence>
<comment type="caution">
    <text evidence="2">The sequence shown here is derived from an EMBL/GenBank/DDBJ whole genome shotgun (WGS) entry which is preliminary data.</text>
</comment>
<name>A0AAD7VTX5_9ASCO</name>
<feature type="compositionally biased region" description="Low complexity" evidence="1">
    <location>
        <begin position="506"/>
        <end position="516"/>
    </location>
</feature>
<proteinExistence type="predicted"/>
<feature type="region of interest" description="Disordered" evidence="1">
    <location>
        <begin position="88"/>
        <end position="142"/>
    </location>
</feature>
<feature type="compositionally biased region" description="Basic and acidic residues" evidence="1">
    <location>
        <begin position="590"/>
        <end position="599"/>
    </location>
</feature>
<dbReference type="EMBL" id="JARPMG010000005">
    <property type="protein sequence ID" value="KAJ8100615.1"/>
    <property type="molecule type" value="Genomic_DNA"/>
</dbReference>
<feature type="region of interest" description="Disordered" evidence="1">
    <location>
        <begin position="167"/>
        <end position="199"/>
    </location>
</feature>
<feature type="region of interest" description="Disordered" evidence="1">
    <location>
        <begin position="416"/>
        <end position="599"/>
    </location>
</feature>
<keyword evidence="3" id="KW-1185">Reference proteome</keyword>